<evidence type="ECO:0000313" key="5">
    <source>
        <dbReference type="Proteomes" id="UP000030690"/>
    </source>
</evidence>
<keyword evidence="2" id="KW-0732">Signal</keyword>
<dbReference type="OrthoDB" id="524544at2759"/>
<dbReference type="AlphaFoldDB" id="A0A024V3V0"/>
<evidence type="ECO:0000256" key="2">
    <source>
        <dbReference type="SAM" id="SignalP"/>
    </source>
</evidence>
<feature type="signal peptide" evidence="2">
    <location>
        <begin position="1"/>
        <end position="25"/>
    </location>
</feature>
<dbReference type="SUPFAM" id="SSF69593">
    <property type="entry name" value="Glycerol-3-phosphate (1)-acyltransferase"/>
    <property type="match status" value="1"/>
</dbReference>
<dbReference type="InterPro" id="IPR002123">
    <property type="entry name" value="Plipid/glycerol_acylTrfase"/>
</dbReference>
<dbReference type="PIRSF" id="PIRSF000431">
    <property type="entry name" value="Glycerol-3-P_O-acyltransfrase"/>
    <property type="match status" value="1"/>
</dbReference>
<dbReference type="Proteomes" id="UP000030690">
    <property type="component" value="Unassembled WGS sequence"/>
</dbReference>
<sequence length="400" mass="47120">MIKFSVLSFLTTLFLVVLKFHVVKNVKNKSCFLNTFGVSPIVTKLFPKYIDKSINRKVPITCKKSKIITFLNNNIYEDAYDRIMNKLDLLIKESYDITDHINTFKGFLRKYLYEIKKHKSCSSQDFLNNFLIYIDTFKKYQNYEFPNIHRYDQTLYEWSLKFWSELIDKKNSKFLGISNIKKIEEWRDKGHNIIIFSNHHIEADANIIKYFFHIQDSEQISRNIIFIGGHKIRVDPLSRPFSVTANLLCIYSKKYIENPPHLKEEKTLFNHKSLNVLRNLLNKGKQIIWLAPSGGRDRKGADGKIHISPFDPKIIQTFNVFAKRSKVKTHFIGLALNTYNICPPPNTIDVDEIEKERTCNYSPVYLNLGQDIFDLYPNMDEGQITTYLYNYVNQLYKQIS</sequence>
<dbReference type="Pfam" id="PF01553">
    <property type="entry name" value="Acyltransferase"/>
    <property type="match status" value="1"/>
</dbReference>
<dbReference type="GO" id="GO:0004366">
    <property type="term" value="F:glycerol-3-phosphate O-acyltransferase activity"/>
    <property type="evidence" value="ECO:0007669"/>
    <property type="project" value="InterPro"/>
</dbReference>
<dbReference type="PANTHER" id="PTHR35695:SF1">
    <property type="entry name" value="GLYCEROL-3-PHOSPHATE ACYLTRANSFERASE, CHLOROPLASTIC"/>
    <property type="match status" value="1"/>
</dbReference>
<feature type="domain" description="Phospholipid/glycerol acyltransferase" evidence="3">
    <location>
        <begin position="186"/>
        <end position="301"/>
    </location>
</feature>
<dbReference type="PANTHER" id="PTHR35695">
    <property type="entry name" value="GLYCEROL-3-PHOSPHATE ACYLTRANSFERASE, CHLOROPLASTIC"/>
    <property type="match status" value="1"/>
</dbReference>
<gene>
    <name evidence="4" type="ORF">PFFVO_04028</name>
</gene>
<reference evidence="4 5" key="2">
    <citation type="submission" date="2013-02" db="EMBL/GenBank/DDBJ databases">
        <title>The Genome Sequence of Plasmodium falciparum Vietnam Oak-Knoll (FVO).</title>
        <authorList>
            <consortium name="The Broad Institute Genome Sequencing Platform"/>
            <consortium name="The Broad Institute Genome Sequencing Center for Infectious Disease"/>
            <person name="Neafsey D."/>
            <person name="Cheeseman I."/>
            <person name="Volkman S."/>
            <person name="Adams J."/>
            <person name="Walker B."/>
            <person name="Young S.K."/>
            <person name="Zeng Q."/>
            <person name="Gargeya S."/>
            <person name="Fitzgerald M."/>
            <person name="Haas B."/>
            <person name="Abouelleil A."/>
            <person name="Alvarado L."/>
            <person name="Arachchi H.M."/>
            <person name="Berlin A.M."/>
            <person name="Chapman S.B."/>
            <person name="Dewar J."/>
            <person name="Goldberg J."/>
            <person name="Griggs A."/>
            <person name="Gujja S."/>
            <person name="Hansen M."/>
            <person name="Howarth C."/>
            <person name="Imamovic A."/>
            <person name="Larimer J."/>
            <person name="McCowan C."/>
            <person name="Murphy C."/>
            <person name="Neiman D."/>
            <person name="Pearson M."/>
            <person name="Priest M."/>
            <person name="Roberts A."/>
            <person name="Saif S."/>
            <person name="Shea T."/>
            <person name="Sisk P."/>
            <person name="Sykes S."/>
            <person name="Wortman J."/>
            <person name="Nusbaum C."/>
            <person name="Birren B."/>
        </authorList>
    </citation>
    <scope>NUCLEOTIDE SEQUENCE [LARGE SCALE GENOMIC DNA]</scope>
    <source>
        <strain evidence="5">Vietnam Oak-Knoll (FVO)</strain>
    </source>
</reference>
<organism evidence="4 5">
    <name type="scientific">Plasmodium falciparum Vietnam Oak-Knoll</name>
    <name type="common">FVO</name>
    <dbReference type="NCBI Taxonomy" id="1036723"/>
    <lineage>
        <taxon>Eukaryota</taxon>
        <taxon>Sar</taxon>
        <taxon>Alveolata</taxon>
        <taxon>Apicomplexa</taxon>
        <taxon>Aconoidasida</taxon>
        <taxon>Haemosporida</taxon>
        <taxon>Plasmodiidae</taxon>
        <taxon>Plasmodium</taxon>
        <taxon>Plasmodium (Laverania)</taxon>
    </lineage>
</organism>
<dbReference type="FunFam" id="3.40.1130.10:FF:000003">
    <property type="entry name" value="Putative glycerol-3-phosphate 1-O-acyltransferase"/>
    <property type="match status" value="1"/>
</dbReference>
<evidence type="ECO:0000313" key="4">
    <source>
        <dbReference type="EMBL" id="ETW17202.1"/>
    </source>
</evidence>
<name>A0A024V3V0_PLAFA</name>
<reference evidence="4 5" key="1">
    <citation type="submission" date="2013-02" db="EMBL/GenBank/DDBJ databases">
        <title>The Genome Annotation of Plasmodium falciparum Vietnam Oak-Knoll (FVO).</title>
        <authorList>
            <consortium name="The Broad Institute Genome Sequencing Platform"/>
            <consortium name="The Broad Institute Genome Sequencing Center for Infectious Disease"/>
            <person name="Neafsey D."/>
            <person name="Hoffman S."/>
            <person name="Volkman S."/>
            <person name="Rosenthal P."/>
            <person name="Walker B."/>
            <person name="Young S.K."/>
            <person name="Zeng Q."/>
            <person name="Gargeya S."/>
            <person name="Fitzgerald M."/>
            <person name="Haas B."/>
            <person name="Abouelleil A."/>
            <person name="Allen A.W."/>
            <person name="Alvarado L."/>
            <person name="Arachchi H.M."/>
            <person name="Berlin A.M."/>
            <person name="Chapman S.B."/>
            <person name="Gainer-Dewar J."/>
            <person name="Goldberg J."/>
            <person name="Griggs A."/>
            <person name="Gujja S."/>
            <person name="Hansen M."/>
            <person name="Howarth C."/>
            <person name="Imamovic A."/>
            <person name="Ireland A."/>
            <person name="Larimer J."/>
            <person name="McCowan C."/>
            <person name="Murphy C."/>
            <person name="Pearson M."/>
            <person name="Poon T.W."/>
            <person name="Priest M."/>
            <person name="Roberts A."/>
            <person name="Saif S."/>
            <person name="Shea T."/>
            <person name="Sisk P."/>
            <person name="Sykes S."/>
            <person name="Wortman J."/>
            <person name="Nusbaum C."/>
            <person name="Birren B."/>
        </authorList>
    </citation>
    <scope>NUCLEOTIDE SEQUENCE [LARGE SCALE GENOMIC DNA]</scope>
    <source>
        <strain evidence="5">Vietnam Oak-Knoll (FVO)</strain>
    </source>
</reference>
<feature type="short sequence motif" description="HXXXXD motif" evidence="1">
    <location>
        <begin position="199"/>
        <end position="204"/>
    </location>
</feature>
<dbReference type="Gene3D" id="3.40.1130.10">
    <property type="entry name" value="Glycerol-3-phosphate (1)-acyltransferase"/>
    <property type="match status" value="1"/>
</dbReference>
<evidence type="ECO:0000259" key="3">
    <source>
        <dbReference type="Pfam" id="PF01553"/>
    </source>
</evidence>
<protein>
    <recommendedName>
        <fullName evidence="3">Phospholipid/glycerol acyltransferase domain-containing protein</fullName>
    </recommendedName>
</protein>
<evidence type="ECO:0000256" key="1">
    <source>
        <dbReference type="PIRSR" id="PIRSR000431-2"/>
    </source>
</evidence>
<dbReference type="InterPro" id="IPR016222">
    <property type="entry name" value="G3P_O-acylTrfase_chlp"/>
</dbReference>
<dbReference type="EMBL" id="KI925134">
    <property type="protein sequence ID" value="ETW17202.1"/>
    <property type="molecule type" value="Genomic_DNA"/>
</dbReference>
<feature type="chain" id="PRO_5001535829" description="Phospholipid/glycerol acyltransferase domain-containing protein" evidence="2">
    <location>
        <begin position="26"/>
        <end position="400"/>
    </location>
</feature>
<accession>A0A024V3V0</accession>
<dbReference type="SMR" id="A0A024V3V0"/>
<dbReference type="GO" id="GO:0006655">
    <property type="term" value="P:phosphatidylglycerol biosynthetic process"/>
    <property type="evidence" value="ECO:0007669"/>
    <property type="project" value="TreeGrafter"/>
</dbReference>
<proteinExistence type="predicted"/>